<feature type="domain" description="Hemerythrin-like" evidence="1">
    <location>
        <begin position="42"/>
        <end position="184"/>
    </location>
</feature>
<sequence length="195" mass="22551">MSDATDSLLLERAGLPDDLRWLTEKYPREIWQAHSNLHGIATMWLQRHDMFRELGGMLTNGIGDYHEGRLTGPEFARWFTPRLNHFLSNLDGHHNVEDHHYFPVFAKAEVRLKRGFEILDADHHTIHEGLERNAETANAFIRTLQDSEDKQRFAADAYADENSRLIAMLTRHLADEEDLIIPLILDRGDRALGMD</sequence>
<keyword evidence="3" id="KW-1185">Reference proteome</keyword>
<protein>
    <submittedName>
        <fullName evidence="2">Cation-binding protein</fullName>
    </submittedName>
</protein>
<name>A0A271KDQ9_9HYPH</name>
<dbReference type="RefSeq" id="WP_095520487.1">
    <property type="nucleotide sequence ID" value="NZ_NPKH01000027.1"/>
</dbReference>
<dbReference type="EMBL" id="NPKH01000027">
    <property type="protein sequence ID" value="PAP93307.1"/>
    <property type="molecule type" value="Genomic_DNA"/>
</dbReference>
<proteinExistence type="predicted"/>
<accession>A0A271KDQ9</accession>
<dbReference type="Pfam" id="PF01814">
    <property type="entry name" value="Hemerythrin"/>
    <property type="match status" value="1"/>
</dbReference>
<dbReference type="InterPro" id="IPR012312">
    <property type="entry name" value="Hemerythrin-like"/>
</dbReference>
<evidence type="ECO:0000313" key="3">
    <source>
        <dbReference type="Proteomes" id="UP000215931"/>
    </source>
</evidence>
<evidence type="ECO:0000313" key="2">
    <source>
        <dbReference type="EMBL" id="PAP93307.1"/>
    </source>
</evidence>
<comment type="caution">
    <text evidence="2">The sequence shown here is derived from an EMBL/GenBank/DDBJ whole genome shotgun (WGS) entry which is preliminary data.</text>
</comment>
<reference evidence="2 3" key="1">
    <citation type="submission" date="2017-08" db="EMBL/GenBank/DDBJ databases">
        <title>Mesorhizobium wenxinae sp. nov., a novel rhizobial species isolated from root nodules of chickpea (Cicer arietinum L.).</title>
        <authorList>
            <person name="Zhang J."/>
        </authorList>
    </citation>
    <scope>NUCLEOTIDE SEQUENCE [LARGE SCALE GENOMIC DNA]</scope>
    <source>
        <strain evidence="3">WYCCWR 10019</strain>
    </source>
</reference>
<dbReference type="Gene3D" id="1.20.120.520">
    <property type="entry name" value="nmb1532 protein domain like"/>
    <property type="match status" value="1"/>
</dbReference>
<organism evidence="2 3">
    <name type="scientific">Mesorhizobium wenxiniae</name>
    <dbReference type="NCBI Taxonomy" id="2014805"/>
    <lineage>
        <taxon>Bacteria</taxon>
        <taxon>Pseudomonadati</taxon>
        <taxon>Pseudomonadota</taxon>
        <taxon>Alphaproteobacteria</taxon>
        <taxon>Hyphomicrobiales</taxon>
        <taxon>Phyllobacteriaceae</taxon>
        <taxon>Mesorhizobium</taxon>
    </lineage>
</organism>
<gene>
    <name evidence="2" type="ORF">CIT31_22850</name>
</gene>
<dbReference type="Proteomes" id="UP000215931">
    <property type="component" value="Unassembled WGS sequence"/>
</dbReference>
<evidence type="ECO:0000259" key="1">
    <source>
        <dbReference type="Pfam" id="PF01814"/>
    </source>
</evidence>
<dbReference type="AlphaFoldDB" id="A0A271KDQ9"/>
<dbReference type="OrthoDB" id="6077989at2"/>